<evidence type="ECO:0000313" key="4">
    <source>
        <dbReference type="Proteomes" id="UP001374579"/>
    </source>
</evidence>
<evidence type="ECO:0008006" key="5">
    <source>
        <dbReference type="Google" id="ProtNLM"/>
    </source>
</evidence>
<sequence length="226" mass="24939">MPSLTEFGLLVALGLMTALVFQGYYFPGTPGQTTSQSDGRPGKADPDGYQFDPEKVRMLSETVKLNWCKENPDRCPMGKFPTEGPEADLVRHLSAAHDTLIPSSINVGQGNDGFWPPTPDPLVPSSVLDNDRCCPTNNSFLPMIGKKTNFINQICIFPPYKDWPTQIVSIGSCYGSSPIGCTQVNGACEQATRYVQLLCRFELTNRVRYTWFEANSYCTCSYSAPP</sequence>
<keyword evidence="2" id="KW-1133">Transmembrane helix</keyword>
<proteinExistence type="predicted"/>
<comment type="caution">
    <text evidence="3">The sequence shown here is derived from an EMBL/GenBank/DDBJ whole genome shotgun (WGS) entry which is preliminary data.</text>
</comment>
<organism evidence="3 4">
    <name type="scientific">Littorina saxatilis</name>
    <dbReference type="NCBI Taxonomy" id="31220"/>
    <lineage>
        <taxon>Eukaryota</taxon>
        <taxon>Metazoa</taxon>
        <taxon>Spiralia</taxon>
        <taxon>Lophotrochozoa</taxon>
        <taxon>Mollusca</taxon>
        <taxon>Gastropoda</taxon>
        <taxon>Caenogastropoda</taxon>
        <taxon>Littorinimorpha</taxon>
        <taxon>Littorinoidea</taxon>
        <taxon>Littorinidae</taxon>
        <taxon>Littorina</taxon>
    </lineage>
</organism>
<feature type="region of interest" description="Disordered" evidence="1">
    <location>
        <begin position="31"/>
        <end position="50"/>
    </location>
</feature>
<dbReference type="AlphaFoldDB" id="A0AAN9AL63"/>
<reference evidence="3 4" key="1">
    <citation type="submission" date="2024-02" db="EMBL/GenBank/DDBJ databases">
        <title>Chromosome-scale genome assembly of the rough periwinkle Littorina saxatilis.</title>
        <authorList>
            <person name="De Jode A."/>
            <person name="Faria R."/>
            <person name="Formenti G."/>
            <person name="Sims Y."/>
            <person name="Smith T.P."/>
            <person name="Tracey A."/>
            <person name="Wood J.M.D."/>
            <person name="Zagrodzka Z.B."/>
            <person name="Johannesson K."/>
            <person name="Butlin R.K."/>
            <person name="Leder E.H."/>
        </authorList>
    </citation>
    <scope>NUCLEOTIDE SEQUENCE [LARGE SCALE GENOMIC DNA]</scope>
    <source>
        <strain evidence="3">Snail1</strain>
        <tissue evidence="3">Muscle</tissue>
    </source>
</reference>
<feature type="compositionally biased region" description="Basic and acidic residues" evidence="1">
    <location>
        <begin position="40"/>
        <end position="50"/>
    </location>
</feature>
<evidence type="ECO:0000256" key="1">
    <source>
        <dbReference type="SAM" id="MobiDB-lite"/>
    </source>
</evidence>
<name>A0AAN9AL63_9CAEN</name>
<keyword evidence="2" id="KW-0812">Transmembrane</keyword>
<evidence type="ECO:0000256" key="2">
    <source>
        <dbReference type="SAM" id="Phobius"/>
    </source>
</evidence>
<dbReference type="EMBL" id="JBAMIC010003809">
    <property type="protein sequence ID" value="KAK7088881.1"/>
    <property type="molecule type" value="Genomic_DNA"/>
</dbReference>
<evidence type="ECO:0000313" key="3">
    <source>
        <dbReference type="EMBL" id="KAK7088881.1"/>
    </source>
</evidence>
<gene>
    <name evidence="3" type="ORF">V1264_024403</name>
</gene>
<keyword evidence="2" id="KW-0472">Membrane</keyword>
<keyword evidence="4" id="KW-1185">Reference proteome</keyword>
<protein>
    <recommendedName>
        <fullName evidence="5">Spaetzle domain-containing protein</fullName>
    </recommendedName>
</protein>
<accession>A0AAN9AL63</accession>
<dbReference type="Proteomes" id="UP001374579">
    <property type="component" value="Unassembled WGS sequence"/>
</dbReference>
<feature type="transmembrane region" description="Helical" evidence="2">
    <location>
        <begin position="7"/>
        <end position="26"/>
    </location>
</feature>